<keyword evidence="5" id="KW-0539">Nucleus</keyword>
<keyword evidence="11" id="KW-1185">Reference proteome</keyword>
<evidence type="ECO:0000256" key="3">
    <source>
        <dbReference type="ARBA" id="ARBA00022723"/>
    </source>
</evidence>
<dbReference type="InterPro" id="IPR011333">
    <property type="entry name" value="SKP1/BTB/POZ_sf"/>
</dbReference>
<dbReference type="SMART" id="SM00355">
    <property type="entry name" value="ZnF_C2H2"/>
    <property type="match status" value="6"/>
</dbReference>
<feature type="compositionally biased region" description="Low complexity" evidence="7">
    <location>
        <begin position="433"/>
        <end position="443"/>
    </location>
</feature>
<dbReference type="GO" id="GO:0048813">
    <property type="term" value="P:dendrite morphogenesis"/>
    <property type="evidence" value="ECO:0007669"/>
    <property type="project" value="UniProtKB-ARBA"/>
</dbReference>
<feature type="compositionally biased region" description="Polar residues" evidence="7">
    <location>
        <begin position="210"/>
        <end position="229"/>
    </location>
</feature>
<feature type="domain" description="C2H2-type" evidence="9">
    <location>
        <begin position="611"/>
        <end position="635"/>
    </location>
</feature>
<dbReference type="Gene3D" id="3.30.160.60">
    <property type="entry name" value="Classic Zinc Finger"/>
    <property type="match status" value="3"/>
</dbReference>
<feature type="region of interest" description="Disordered" evidence="7">
    <location>
        <begin position="128"/>
        <end position="183"/>
    </location>
</feature>
<dbReference type="PANTHER" id="PTHR23110:SF98">
    <property type="entry name" value="PRE-LOLA-G, ISOFORM C-RELATED"/>
    <property type="match status" value="1"/>
</dbReference>
<dbReference type="PROSITE" id="PS50097">
    <property type="entry name" value="BTB"/>
    <property type="match status" value="1"/>
</dbReference>
<dbReference type="PROSITE" id="PS50157">
    <property type="entry name" value="ZINC_FINGER_C2H2_2"/>
    <property type="match status" value="4"/>
</dbReference>
<evidence type="ECO:0000256" key="2">
    <source>
        <dbReference type="ARBA" id="ARBA00022473"/>
    </source>
</evidence>
<evidence type="ECO:0000259" key="8">
    <source>
        <dbReference type="PROSITE" id="PS50097"/>
    </source>
</evidence>
<dbReference type="SMART" id="SM00225">
    <property type="entry name" value="BTB"/>
    <property type="match status" value="1"/>
</dbReference>
<feature type="region of interest" description="Disordered" evidence="7">
    <location>
        <begin position="463"/>
        <end position="528"/>
    </location>
</feature>
<dbReference type="PROSITE" id="PS00028">
    <property type="entry name" value="ZINC_FINGER_C2H2_1"/>
    <property type="match status" value="4"/>
</dbReference>
<feature type="region of interest" description="Disordered" evidence="7">
    <location>
        <begin position="853"/>
        <end position="907"/>
    </location>
</feature>
<keyword evidence="4" id="KW-0677">Repeat</keyword>
<evidence type="ECO:0000256" key="5">
    <source>
        <dbReference type="ARBA" id="ARBA00023242"/>
    </source>
</evidence>
<dbReference type="GO" id="GO:0007423">
    <property type="term" value="P:sensory organ development"/>
    <property type="evidence" value="ECO:0007669"/>
    <property type="project" value="UniProtKB-ARBA"/>
</dbReference>
<feature type="region of interest" description="Disordered" evidence="7">
    <location>
        <begin position="390"/>
        <end position="445"/>
    </location>
</feature>
<evidence type="ECO:0000256" key="1">
    <source>
        <dbReference type="ARBA" id="ARBA00004123"/>
    </source>
</evidence>
<feature type="region of interest" description="Disordered" evidence="7">
    <location>
        <begin position="699"/>
        <end position="734"/>
    </location>
</feature>
<keyword evidence="6" id="KW-0862">Zinc</keyword>
<dbReference type="Pfam" id="PF00096">
    <property type="entry name" value="zf-C2H2"/>
    <property type="match status" value="1"/>
</dbReference>
<keyword evidence="6" id="KW-0863">Zinc-finger</keyword>
<dbReference type="SUPFAM" id="SSF54695">
    <property type="entry name" value="POZ domain"/>
    <property type="match status" value="1"/>
</dbReference>
<dbReference type="FunFam" id="3.30.710.10:FF:000118">
    <property type="entry name" value="Abrupt, isoform B"/>
    <property type="match status" value="1"/>
</dbReference>
<evidence type="ECO:0000256" key="4">
    <source>
        <dbReference type="ARBA" id="ARBA00022737"/>
    </source>
</evidence>
<dbReference type="GO" id="GO:0061061">
    <property type="term" value="P:muscle structure development"/>
    <property type="evidence" value="ECO:0007669"/>
    <property type="project" value="UniProtKB-ARBA"/>
</dbReference>
<dbReference type="InterPro" id="IPR036236">
    <property type="entry name" value="Znf_C2H2_sf"/>
</dbReference>
<dbReference type="GO" id="GO:0005634">
    <property type="term" value="C:nucleus"/>
    <property type="evidence" value="ECO:0007669"/>
    <property type="project" value="UniProtKB-SubCell"/>
</dbReference>
<dbReference type="InterPro" id="IPR051095">
    <property type="entry name" value="Dros_DevTransReg"/>
</dbReference>
<dbReference type="OrthoDB" id="10261408at2759"/>
<keyword evidence="2" id="KW-0217">Developmental protein</keyword>
<dbReference type="InterPro" id="IPR000210">
    <property type="entry name" value="BTB/POZ_dom"/>
</dbReference>
<dbReference type="GO" id="GO:0030707">
    <property type="term" value="P:follicle cell of egg chamber development"/>
    <property type="evidence" value="ECO:0007669"/>
    <property type="project" value="UniProtKB-ARBA"/>
</dbReference>
<dbReference type="Pfam" id="PF13894">
    <property type="entry name" value="zf-C2H2_4"/>
    <property type="match status" value="1"/>
</dbReference>
<dbReference type="AlphaFoldDB" id="A0A8J2HL88"/>
<evidence type="ECO:0000313" key="11">
    <source>
        <dbReference type="Proteomes" id="UP000786811"/>
    </source>
</evidence>
<evidence type="ECO:0000256" key="6">
    <source>
        <dbReference type="PROSITE-ProRule" id="PRU00042"/>
    </source>
</evidence>
<feature type="compositionally biased region" description="Acidic residues" evidence="7">
    <location>
        <begin position="463"/>
        <end position="488"/>
    </location>
</feature>
<dbReference type="Gene3D" id="3.30.710.10">
    <property type="entry name" value="Potassium Channel Kv1.1, Chain A"/>
    <property type="match status" value="1"/>
</dbReference>
<name>A0A8J2HL88_COTCN</name>
<accession>A0A8J2HL88</accession>
<sequence length="923" mass="101544">MAASSSSSNSEQQYSLRWNDFHSSILSSFRHLRDEEDFVDVTLACDSNSFTAHKVVLSACSPYFRRLLKANPCQHPIVILRDVASSDMESLLRFMYHGEVHVGQEQLAAFLKTAQMLQVRGLADVKSSTAGAKIPSGSEARDHTESPVTSRNTWHDRGDPSDSGLSPPPEKRSKSYSPPVGNHLEQLKGAAADLQESLLGQALEGGPTIHTPNNDIKAQSTGEDSNSASDNDEEMSNNDSILNSVKAEPNDILNDSLEHHRGTFPAALLGLQGLMPGPSGIHAANQDPNYGSVMPMREDVAMMGVAVTDHETSSSQAVENLARLYSALRHDDSKPLCRYCGRSYSSPSNLRQHVKNVHSNWPPPETWPQCSVCGKRCKTKHYLINHQLQAHGIHQRPTVNNPQQQSGQRRKDGPPGPGGGGGGGRRVGGGVLTSTSAAASSTAYHHHDDRMLRVIKVEEIDVEEDYEDPVYPAEDSEDEKEEDEEDDEPKQMVTCSSISSTARQHQLTRVPNPQYQRPPLKRSQPQHHRRNLIQCPLCVRSYYDIADMRAHLDHHYPRDSPTCPVVSCAKTFSHPNSVRNHMRVKHAEQWDKIKTLRRGLDMMRVRATDPRPCPKCGKIYRSAHTLRTHLEDKHTVCPGYRCVLCGTVAKSRNSLHSHMSRQHRGISTKDLPVLPMPSPFDPELASRLLAKAGVKVSPAELRARASPTGPRRSDMRLELPRGAPSEAGSSVCGGDDPEDLTLPLSLRYGSPTPNNNTVITKINQQSKAATAIAAKSAIEGLMHAHSREPNTAPLHPAGLPLTPNHHQSILDTYLQYFAENSLNPFTINAAAVRAKMAMSGAIDAFGRGASDDYPMIGRDEGRPGVVMDDRNDHQDRDRTVDDEEAESSHAEDDEFSDNDEPEALKAEVSAMPSVVLLRIINSD</sequence>
<evidence type="ECO:0000259" key="9">
    <source>
        <dbReference type="PROSITE" id="PS50157"/>
    </source>
</evidence>
<organism evidence="10 11">
    <name type="scientific">Cotesia congregata</name>
    <name type="common">Parasitoid wasp</name>
    <name type="synonym">Apanteles congregatus</name>
    <dbReference type="NCBI Taxonomy" id="51543"/>
    <lineage>
        <taxon>Eukaryota</taxon>
        <taxon>Metazoa</taxon>
        <taxon>Ecdysozoa</taxon>
        <taxon>Arthropoda</taxon>
        <taxon>Hexapoda</taxon>
        <taxon>Insecta</taxon>
        <taxon>Pterygota</taxon>
        <taxon>Neoptera</taxon>
        <taxon>Endopterygota</taxon>
        <taxon>Hymenoptera</taxon>
        <taxon>Apocrita</taxon>
        <taxon>Ichneumonoidea</taxon>
        <taxon>Braconidae</taxon>
        <taxon>Microgastrinae</taxon>
        <taxon>Cotesia</taxon>
    </lineage>
</organism>
<feature type="compositionally biased region" description="Acidic residues" evidence="7">
    <location>
        <begin position="880"/>
        <end position="901"/>
    </location>
</feature>
<evidence type="ECO:0000313" key="10">
    <source>
        <dbReference type="EMBL" id="CAG5102706.1"/>
    </source>
</evidence>
<reference evidence="10" key="1">
    <citation type="submission" date="2021-04" db="EMBL/GenBank/DDBJ databases">
        <authorList>
            <person name="Chebbi M.A.C M."/>
        </authorList>
    </citation>
    <scope>NUCLEOTIDE SEQUENCE</scope>
</reference>
<feature type="compositionally biased region" description="Gly residues" evidence="7">
    <location>
        <begin position="418"/>
        <end position="431"/>
    </location>
</feature>
<feature type="domain" description="C2H2-type" evidence="9">
    <location>
        <begin position="561"/>
        <end position="591"/>
    </location>
</feature>
<dbReference type="InterPro" id="IPR013087">
    <property type="entry name" value="Znf_C2H2_type"/>
</dbReference>
<dbReference type="EMBL" id="CAJNRD030001123">
    <property type="protein sequence ID" value="CAG5102706.1"/>
    <property type="molecule type" value="Genomic_DNA"/>
</dbReference>
<proteinExistence type="predicted"/>
<feature type="compositionally biased region" description="Basic and acidic residues" evidence="7">
    <location>
        <begin position="857"/>
        <end position="879"/>
    </location>
</feature>
<evidence type="ECO:0000256" key="7">
    <source>
        <dbReference type="SAM" id="MobiDB-lite"/>
    </source>
</evidence>
<dbReference type="SUPFAM" id="SSF57667">
    <property type="entry name" value="beta-beta-alpha zinc fingers"/>
    <property type="match status" value="2"/>
</dbReference>
<dbReference type="Pfam" id="PF00651">
    <property type="entry name" value="BTB"/>
    <property type="match status" value="1"/>
</dbReference>
<feature type="domain" description="C2H2-type" evidence="9">
    <location>
        <begin position="335"/>
        <end position="363"/>
    </location>
</feature>
<feature type="domain" description="C2H2-type" evidence="9">
    <location>
        <begin position="640"/>
        <end position="668"/>
    </location>
</feature>
<dbReference type="PANTHER" id="PTHR23110">
    <property type="entry name" value="BTB DOMAIN TRANSCRIPTION FACTOR"/>
    <property type="match status" value="1"/>
</dbReference>
<dbReference type="Proteomes" id="UP000786811">
    <property type="component" value="Unassembled WGS sequence"/>
</dbReference>
<comment type="subcellular location">
    <subcellularLocation>
        <location evidence="1">Nucleus</location>
    </subcellularLocation>
</comment>
<feature type="region of interest" description="Disordered" evidence="7">
    <location>
        <begin position="203"/>
        <end position="237"/>
    </location>
</feature>
<comment type="caution">
    <text evidence="10">The sequence shown here is derived from an EMBL/GenBank/DDBJ whole genome shotgun (WGS) entry which is preliminary data.</text>
</comment>
<feature type="compositionally biased region" description="Polar residues" evidence="7">
    <location>
        <begin position="397"/>
        <end position="407"/>
    </location>
</feature>
<gene>
    <name evidence="10" type="ORF">HICCMSTLAB_LOCUS11143</name>
</gene>
<feature type="domain" description="BTB" evidence="8">
    <location>
        <begin position="39"/>
        <end position="104"/>
    </location>
</feature>
<dbReference type="CDD" id="cd18315">
    <property type="entry name" value="BTB_POZ_BAB-like"/>
    <property type="match status" value="1"/>
</dbReference>
<dbReference type="GO" id="GO:0006357">
    <property type="term" value="P:regulation of transcription by RNA polymerase II"/>
    <property type="evidence" value="ECO:0007669"/>
    <property type="project" value="TreeGrafter"/>
</dbReference>
<dbReference type="GO" id="GO:0008270">
    <property type="term" value="F:zinc ion binding"/>
    <property type="evidence" value="ECO:0007669"/>
    <property type="project" value="UniProtKB-KW"/>
</dbReference>
<feature type="compositionally biased region" description="Polar residues" evidence="7">
    <location>
        <begin position="493"/>
        <end position="515"/>
    </location>
</feature>
<protein>
    <submittedName>
        <fullName evidence="10">Similar to ab: Protein abrupt (Drosophila melanogaster)</fullName>
    </submittedName>
</protein>
<keyword evidence="3" id="KW-0479">Metal-binding</keyword>